<evidence type="ECO:0000259" key="10">
    <source>
        <dbReference type="PROSITE" id="PS51384"/>
    </source>
</evidence>
<dbReference type="Gene3D" id="3.40.50.80">
    <property type="entry name" value="Nucleotide-binding domain of ferredoxin-NADP reductase (FNR) module"/>
    <property type="match status" value="1"/>
</dbReference>
<keyword evidence="4" id="KW-0285">Flavoprotein</keyword>
<dbReference type="Pfam" id="PF00667">
    <property type="entry name" value="FAD_binding_1"/>
    <property type="match status" value="1"/>
</dbReference>
<feature type="domain" description="Flavodoxin-like" evidence="9">
    <location>
        <begin position="1"/>
        <end position="110"/>
    </location>
</feature>
<comment type="cofactor">
    <cofactor evidence="2">
        <name>FAD</name>
        <dbReference type="ChEBI" id="CHEBI:57692"/>
    </cofactor>
</comment>
<evidence type="ECO:0000256" key="1">
    <source>
        <dbReference type="ARBA" id="ARBA00001917"/>
    </source>
</evidence>
<dbReference type="Proteomes" id="UP001329430">
    <property type="component" value="Chromosome 4"/>
</dbReference>
<evidence type="ECO:0000256" key="2">
    <source>
        <dbReference type="ARBA" id="ARBA00001974"/>
    </source>
</evidence>
<keyword evidence="7" id="KW-0521">NADP</keyword>
<evidence type="ECO:0000256" key="7">
    <source>
        <dbReference type="ARBA" id="ARBA00022857"/>
    </source>
</evidence>
<dbReference type="SUPFAM" id="SSF63380">
    <property type="entry name" value="Riboflavin synthase domain-like"/>
    <property type="match status" value="1"/>
</dbReference>
<proteinExistence type="predicted"/>
<dbReference type="InterPro" id="IPR039261">
    <property type="entry name" value="FNR_nucleotide-bd"/>
</dbReference>
<dbReference type="InterPro" id="IPR029039">
    <property type="entry name" value="Flavoprotein-like_sf"/>
</dbReference>
<dbReference type="PANTHER" id="PTHR19384:SF10">
    <property type="entry name" value="NADPH-DEPENDENT DIFLAVIN OXIDOREDUCTASE 1"/>
    <property type="match status" value="1"/>
</dbReference>
<keyword evidence="5" id="KW-0288">FMN</keyword>
<dbReference type="InterPro" id="IPR017938">
    <property type="entry name" value="Riboflavin_synthase-like_b-brl"/>
</dbReference>
<dbReference type="InterPro" id="IPR023173">
    <property type="entry name" value="NADPH_Cyt_P450_Rdtase_alpha"/>
</dbReference>
<dbReference type="InterPro" id="IPR001094">
    <property type="entry name" value="Flavdoxin-like"/>
</dbReference>
<dbReference type="GO" id="GO:0005829">
    <property type="term" value="C:cytosol"/>
    <property type="evidence" value="ECO:0007669"/>
    <property type="project" value="TreeGrafter"/>
</dbReference>
<dbReference type="PANTHER" id="PTHR19384">
    <property type="entry name" value="NITRIC OXIDE SYNTHASE-RELATED"/>
    <property type="match status" value="1"/>
</dbReference>
<organism evidence="11 12">
    <name type="scientific">Pyrocoelia pectoralis</name>
    <dbReference type="NCBI Taxonomy" id="417401"/>
    <lineage>
        <taxon>Eukaryota</taxon>
        <taxon>Metazoa</taxon>
        <taxon>Ecdysozoa</taxon>
        <taxon>Arthropoda</taxon>
        <taxon>Hexapoda</taxon>
        <taxon>Insecta</taxon>
        <taxon>Pterygota</taxon>
        <taxon>Neoptera</taxon>
        <taxon>Endopterygota</taxon>
        <taxon>Coleoptera</taxon>
        <taxon>Polyphaga</taxon>
        <taxon>Elateriformia</taxon>
        <taxon>Elateroidea</taxon>
        <taxon>Lampyridae</taxon>
        <taxon>Lampyrinae</taxon>
        <taxon>Pyrocoelia</taxon>
    </lineage>
</organism>
<keyword evidence="6" id="KW-0274">FAD</keyword>
<reference evidence="11 12" key="1">
    <citation type="journal article" date="2024" name="Insects">
        <title>An Improved Chromosome-Level Genome Assembly of the Firefly Pyrocoelia pectoralis.</title>
        <authorList>
            <person name="Fu X."/>
            <person name="Meyer-Rochow V.B."/>
            <person name="Ballantyne L."/>
            <person name="Zhu X."/>
        </authorList>
    </citation>
    <scope>NUCLEOTIDE SEQUENCE [LARGE SCALE GENOMIC DNA]</scope>
    <source>
        <strain evidence="11">XCY_ONT2</strain>
    </source>
</reference>
<dbReference type="GO" id="GO:0050660">
    <property type="term" value="F:flavin adenine dinucleotide binding"/>
    <property type="evidence" value="ECO:0007669"/>
    <property type="project" value="TreeGrafter"/>
</dbReference>
<dbReference type="SUPFAM" id="SSF52218">
    <property type="entry name" value="Flavoproteins"/>
    <property type="match status" value="1"/>
</dbReference>
<dbReference type="PRINTS" id="PR00371">
    <property type="entry name" value="FPNCR"/>
</dbReference>
<name>A0AAN7VB68_9COLE</name>
<dbReference type="InterPro" id="IPR017927">
    <property type="entry name" value="FAD-bd_FR_type"/>
</dbReference>
<evidence type="ECO:0000313" key="11">
    <source>
        <dbReference type="EMBL" id="KAK5644412.1"/>
    </source>
</evidence>
<dbReference type="Gene3D" id="1.20.990.10">
    <property type="entry name" value="NADPH-cytochrome p450 Reductase, Chain A, domain 3"/>
    <property type="match status" value="1"/>
</dbReference>
<dbReference type="EMBL" id="JAVRBK010000004">
    <property type="protein sequence ID" value="KAK5644412.1"/>
    <property type="molecule type" value="Genomic_DNA"/>
</dbReference>
<sequence length="553" mass="63566">MDDYDLINLLKETCVIFICSTTGQGEEPDNMKSFWKLLLRKNLPSNLLGFRFAVLGLGDSSYVKFNFAAKRLNKRLAQLGGNMLLPLGLADDQHDLGFDAVVDPWIDSLYKQLLQLYPLPSGLDPLQVNMIMKPRWHVSTFLSDNLYTNGPSPCMYHSTRNLDEFIVTVKEITRTTDESHFQDVRLIKLQTEGQSYIPGDVVVIRPRNSKELVNDFQELLKSHSIDIPPNTIFQITSTVDVPVPAPLQHHVTFQQLCEQYFDLNAVPRRYFFNVLLNLTDSELEKEKLEEFISAEGQNDLYNYCNRPRRNIVEVLQDFPHALKNVTEDVLFEIISPIKPREFSIASSYKAHKDEIHILLAVVRYKTKLVKERVGLCSNYLANLELGDRINVWIKKGSFKFPTDTDASVVLVGPGTGMAPFRSFICEREQEGTAKAEKIVFFFGCRGLSDFHCKDDFCRLEKEKKIKLICAFSRVTENKVYVQHKIEENSELLWELFKTENVYIFVAGNSKNMPQQVREAFVNVCKTNGKMTQKDADAFIENMEKTGKYQTETW</sequence>
<evidence type="ECO:0000256" key="5">
    <source>
        <dbReference type="ARBA" id="ARBA00022643"/>
    </source>
</evidence>
<evidence type="ECO:0000256" key="8">
    <source>
        <dbReference type="ARBA" id="ARBA00023002"/>
    </source>
</evidence>
<evidence type="ECO:0008006" key="13">
    <source>
        <dbReference type="Google" id="ProtNLM"/>
    </source>
</evidence>
<gene>
    <name evidence="11" type="ORF">RI129_005712</name>
</gene>
<keyword evidence="12" id="KW-1185">Reference proteome</keyword>
<dbReference type="GO" id="GO:0016491">
    <property type="term" value="F:oxidoreductase activity"/>
    <property type="evidence" value="ECO:0007669"/>
    <property type="project" value="UniProtKB-KW"/>
</dbReference>
<dbReference type="Gene3D" id="2.40.30.10">
    <property type="entry name" value="Translation factors"/>
    <property type="match status" value="1"/>
</dbReference>
<dbReference type="InterPro" id="IPR001433">
    <property type="entry name" value="OxRdtase_FAD/NAD-bd"/>
</dbReference>
<dbReference type="PRINTS" id="PR00369">
    <property type="entry name" value="FLAVODOXIN"/>
</dbReference>
<keyword evidence="3" id="KW-0963">Cytoplasm</keyword>
<feature type="domain" description="FAD-binding FR-type" evidence="10">
    <location>
        <begin position="162"/>
        <end position="401"/>
    </location>
</feature>
<dbReference type="Pfam" id="PF00175">
    <property type="entry name" value="NAD_binding_1"/>
    <property type="match status" value="1"/>
</dbReference>
<protein>
    <recommendedName>
        <fullName evidence="13">NADPH-dependent diflavin oxidoreductase 1</fullName>
    </recommendedName>
</protein>
<evidence type="ECO:0000256" key="4">
    <source>
        <dbReference type="ARBA" id="ARBA00022630"/>
    </source>
</evidence>
<comment type="caution">
    <text evidence="11">The sequence shown here is derived from an EMBL/GenBank/DDBJ whole genome shotgun (WGS) entry which is preliminary data.</text>
</comment>
<dbReference type="PROSITE" id="PS50902">
    <property type="entry name" value="FLAVODOXIN_LIKE"/>
    <property type="match status" value="1"/>
</dbReference>
<dbReference type="Pfam" id="PF00258">
    <property type="entry name" value="Flavodoxin_1"/>
    <property type="match status" value="1"/>
</dbReference>
<evidence type="ECO:0000256" key="3">
    <source>
        <dbReference type="ARBA" id="ARBA00022490"/>
    </source>
</evidence>
<comment type="cofactor">
    <cofactor evidence="1">
        <name>FMN</name>
        <dbReference type="ChEBI" id="CHEBI:58210"/>
    </cofactor>
</comment>
<dbReference type="SUPFAM" id="SSF52343">
    <property type="entry name" value="Ferredoxin reductase-like, C-terminal NADP-linked domain"/>
    <property type="match status" value="1"/>
</dbReference>
<dbReference type="InterPro" id="IPR008254">
    <property type="entry name" value="Flavodoxin/NO_synth"/>
</dbReference>
<evidence type="ECO:0000256" key="6">
    <source>
        <dbReference type="ARBA" id="ARBA00022827"/>
    </source>
</evidence>
<dbReference type="AlphaFoldDB" id="A0AAN7VB68"/>
<evidence type="ECO:0000259" key="9">
    <source>
        <dbReference type="PROSITE" id="PS50902"/>
    </source>
</evidence>
<evidence type="ECO:0000313" key="12">
    <source>
        <dbReference type="Proteomes" id="UP001329430"/>
    </source>
</evidence>
<accession>A0AAN7VB68</accession>
<dbReference type="FunFam" id="3.40.50.80:FF:000030">
    <property type="entry name" value="NADPH-dependent diflavin oxidoreductase 1"/>
    <property type="match status" value="1"/>
</dbReference>
<dbReference type="Gene3D" id="3.40.50.360">
    <property type="match status" value="1"/>
</dbReference>
<keyword evidence="8" id="KW-0560">Oxidoreductase</keyword>
<dbReference type="InterPro" id="IPR001709">
    <property type="entry name" value="Flavoprot_Pyr_Nucl_cyt_Rdtase"/>
</dbReference>
<dbReference type="InterPro" id="IPR003097">
    <property type="entry name" value="CysJ-like_FAD-binding"/>
</dbReference>
<dbReference type="PROSITE" id="PS51384">
    <property type="entry name" value="FAD_FR"/>
    <property type="match status" value="1"/>
</dbReference>
<dbReference type="GO" id="GO:0010181">
    <property type="term" value="F:FMN binding"/>
    <property type="evidence" value="ECO:0007669"/>
    <property type="project" value="InterPro"/>
</dbReference>